<accession>A0A941GTB0</accession>
<reference evidence="1" key="1">
    <citation type="submission" date="2021-02" db="EMBL/GenBank/DDBJ databases">
        <title>Metagenome analyses of Stigonema ocellatum DSM 106950, Chlorogloea purpurea SAG 13.99 and Gomphosphaeria aponina DSM 107014.</title>
        <authorList>
            <person name="Marter P."/>
            <person name="Huang S."/>
        </authorList>
    </citation>
    <scope>NUCLEOTIDE SEQUENCE</scope>
    <source>
        <strain evidence="1">JP213</strain>
    </source>
</reference>
<organism evidence="1 2">
    <name type="scientific">Gomphosphaeria aponina SAG 52.96 = DSM 107014</name>
    <dbReference type="NCBI Taxonomy" id="1521640"/>
    <lineage>
        <taxon>Bacteria</taxon>
        <taxon>Bacillati</taxon>
        <taxon>Cyanobacteriota</taxon>
        <taxon>Cyanophyceae</taxon>
        <taxon>Oscillatoriophycideae</taxon>
        <taxon>Chroococcales</taxon>
        <taxon>Gomphosphaeriaceae</taxon>
        <taxon>Gomphosphaeria</taxon>
    </lineage>
</organism>
<dbReference type="EMBL" id="JADQBC010000005">
    <property type="protein sequence ID" value="MBR8826548.1"/>
    <property type="molecule type" value="Genomic_DNA"/>
</dbReference>
<evidence type="ECO:0000313" key="1">
    <source>
        <dbReference type="EMBL" id="MBR8826548.1"/>
    </source>
</evidence>
<name>A0A941GTB0_9CHRO</name>
<evidence type="ECO:0000313" key="2">
    <source>
        <dbReference type="Proteomes" id="UP000767446"/>
    </source>
</evidence>
<protein>
    <submittedName>
        <fullName evidence="1">Uncharacterized protein</fullName>
    </submittedName>
</protein>
<dbReference type="AlphaFoldDB" id="A0A941GTB0"/>
<comment type="caution">
    <text evidence="1">The sequence shown here is derived from an EMBL/GenBank/DDBJ whole genome shotgun (WGS) entry which is preliminary data.</text>
</comment>
<proteinExistence type="predicted"/>
<sequence length="205" mass="23356">MSYSDFSLRQLTKTFNLVIEEKQALFEHNHQIEIDSFMKKYISNNIPLAQAIGTEKAKSEMIIAPVLIETKRILNNQISLFSGIDFNVDSQQGLNGYCDFLISLSPQQLYVSSPVIMLVEAKNDNLNSGIPQCIAEMIAAQIFNESENNMIAKIYGIVTNANQWLFMNLEKNTVKIDMKEYYINNVEKIIGILVNMVDFQEISNK</sequence>
<dbReference type="Proteomes" id="UP000767446">
    <property type="component" value="Unassembled WGS sequence"/>
</dbReference>
<gene>
    <name evidence="1" type="ORF">DSM107014_01360</name>
</gene>